<dbReference type="STRING" id="1317121.ATO11_06605"/>
<name>A0A0L1JQA7_9RHOB</name>
<dbReference type="InterPro" id="IPR023214">
    <property type="entry name" value="HAD_sf"/>
</dbReference>
<proteinExistence type="predicted"/>
<evidence type="ECO:0008006" key="3">
    <source>
        <dbReference type="Google" id="ProtNLM"/>
    </source>
</evidence>
<dbReference type="SUPFAM" id="SSF56784">
    <property type="entry name" value="HAD-like"/>
    <property type="match status" value="1"/>
</dbReference>
<dbReference type="NCBIfam" id="TIGR01509">
    <property type="entry name" value="HAD-SF-IA-v3"/>
    <property type="match status" value="1"/>
</dbReference>
<dbReference type="Proteomes" id="UP000036938">
    <property type="component" value="Unassembled WGS sequence"/>
</dbReference>
<dbReference type="SFLD" id="SFLDG01129">
    <property type="entry name" value="C1.5:_HAD__Beta-PGM__Phosphata"/>
    <property type="match status" value="1"/>
</dbReference>
<dbReference type="InterPro" id="IPR023198">
    <property type="entry name" value="PGP-like_dom2"/>
</dbReference>
<dbReference type="OrthoDB" id="9782449at2"/>
<sequence length="210" mass="22371">MYAEFHDADGTRRLPESDWEALITTRGYAAVVFDCDGTLVESADAHFRAFQDAVAAQGEVLDRDWYRQRTGLDRHSLLSEFADAAGPGFDVPRAVADSIAAFGDHVHLVRPIPRMADLLMRVSSLVPVAVGTNAETAVASASLTATGLSDAIRLIVSISDGLPPKPSPDIFATAARRLQVQARDTLVIEDSTQGVAAARAAGMDVLLVRG</sequence>
<dbReference type="InterPro" id="IPR036412">
    <property type="entry name" value="HAD-like_sf"/>
</dbReference>
<dbReference type="PANTHER" id="PTHR43481">
    <property type="entry name" value="FRUCTOSE-1-PHOSPHATE PHOSPHATASE"/>
    <property type="match status" value="1"/>
</dbReference>
<dbReference type="Gene3D" id="1.10.150.240">
    <property type="entry name" value="Putative phosphatase, domain 2"/>
    <property type="match status" value="1"/>
</dbReference>
<organism evidence="1 2">
    <name type="scientific">Pseudaestuariivita atlantica</name>
    <dbReference type="NCBI Taxonomy" id="1317121"/>
    <lineage>
        <taxon>Bacteria</taxon>
        <taxon>Pseudomonadati</taxon>
        <taxon>Pseudomonadota</taxon>
        <taxon>Alphaproteobacteria</taxon>
        <taxon>Rhodobacterales</taxon>
        <taxon>Paracoccaceae</taxon>
        <taxon>Pseudaestuariivita</taxon>
    </lineage>
</organism>
<dbReference type="SFLD" id="SFLDS00003">
    <property type="entry name" value="Haloacid_Dehalogenase"/>
    <property type="match status" value="1"/>
</dbReference>
<dbReference type="InterPro" id="IPR041492">
    <property type="entry name" value="HAD_2"/>
</dbReference>
<protein>
    <recommendedName>
        <fullName evidence="3">Phosphatase</fullName>
    </recommendedName>
</protein>
<evidence type="ECO:0000313" key="1">
    <source>
        <dbReference type="EMBL" id="KNG93939.1"/>
    </source>
</evidence>
<dbReference type="Pfam" id="PF13419">
    <property type="entry name" value="HAD_2"/>
    <property type="match status" value="1"/>
</dbReference>
<accession>A0A0L1JQA7</accession>
<dbReference type="Gene3D" id="3.40.50.1000">
    <property type="entry name" value="HAD superfamily/HAD-like"/>
    <property type="match status" value="1"/>
</dbReference>
<dbReference type="AlphaFoldDB" id="A0A0L1JQA7"/>
<dbReference type="RefSeq" id="WP_050530070.1">
    <property type="nucleotide sequence ID" value="NZ_AQQZ01000003.1"/>
</dbReference>
<comment type="caution">
    <text evidence="1">The sequence shown here is derived from an EMBL/GenBank/DDBJ whole genome shotgun (WGS) entry which is preliminary data.</text>
</comment>
<dbReference type="InterPro" id="IPR051806">
    <property type="entry name" value="HAD-like_SPP"/>
</dbReference>
<evidence type="ECO:0000313" key="2">
    <source>
        <dbReference type="Proteomes" id="UP000036938"/>
    </source>
</evidence>
<gene>
    <name evidence="1" type="ORF">ATO11_06605</name>
</gene>
<dbReference type="EMBL" id="AQQZ01000003">
    <property type="protein sequence ID" value="KNG93939.1"/>
    <property type="molecule type" value="Genomic_DNA"/>
</dbReference>
<reference evidence="1 2" key="1">
    <citation type="journal article" date="2015" name="Int. J. Syst. Evol. Microbiol.">
        <title>Aestuariivita atlantica sp. nov., isolated from deep sea sediment of the Atlantic Ocean.</title>
        <authorList>
            <person name="Li G."/>
            <person name="Lai Q."/>
            <person name="Du Y."/>
            <person name="Liu X."/>
            <person name="Sun F."/>
            <person name="Shao Z."/>
        </authorList>
    </citation>
    <scope>NUCLEOTIDE SEQUENCE [LARGE SCALE GENOMIC DNA]</scope>
    <source>
        <strain evidence="1 2">22II-S11-z3</strain>
    </source>
</reference>
<dbReference type="CDD" id="cd07505">
    <property type="entry name" value="HAD_BPGM-like"/>
    <property type="match status" value="1"/>
</dbReference>
<dbReference type="PANTHER" id="PTHR43481:SF4">
    <property type="entry name" value="GLYCEROL-1-PHOSPHATE PHOSPHOHYDROLASE 1-RELATED"/>
    <property type="match status" value="1"/>
</dbReference>
<dbReference type="GO" id="GO:0050308">
    <property type="term" value="F:sugar-phosphatase activity"/>
    <property type="evidence" value="ECO:0007669"/>
    <property type="project" value="TreeGrafter"/>
</dbReference>
<keyword evidence="2" id="KW-1185">Reference proteome</keyword>
<dbReference type="InterPro" id="IPR006439">
    <property type="entry name" value="HAD-SF_hydro_IA"/>
</dbReference>